<dbReference type="OMA" id="DETMARC"/>
<feature type="region of interest" description="Disordered" evidence="1">
    <location>
        <begin position="1"/>
        <end position="39"/>
    </location>
</feature>
<dbReference type="PANTHER" id="PTHR42085">
    <property type="entry name" value="F-BOX DOMAIN-CONTAINING PROTEIN"/>
    <property type="match status" value="1"/>
</dbReference>
<protein>
    <recommendedName>
        <fullName evidence="4">F-box domain-containing protein</fullName>
    </recommendedName>
</protein>
<evidence type="ECO:0000313" key="3">
    <source>
        <dbReference type="Proteomes" id="UP000258309"/>
    </source>
</evidence>
<proteinExistence type="predicted"/>
<name>A0A3E2GZL7_SCYLI</name>
<comment type="caution">
    <text evidence="2">The sequence shown here is derived from an EMBL/GenBank/DDBJ whole genome shotgun (WGS) entry which is preliminary data.</text>
</comment>
<sequence length="302" mass="33189">MDSAAADGSRDNTHPIPQQPRWKNEYDDYDYDDDNDDDDQTRTIRIAATQIMTKSRFSFMELPVEIRLKICSYLLLSPEEHIAIPKKTSSSTFNPTVSILQTCKLLNEEATPLLYSHNQFVVNIGLASQDPNSFENHITFPSTLRWTTIALLNNTSYISQPSPVPRLPFPSTPSTDTIMTNAGLDLSADPHGLELTPYTPPPLSIPQFTTTGKGIMRLFSEKDFSSDPVIPVAPDETMARCISNWVSRNVFMAALEAAQRDLEGLFRGPTFANILDGFEAGEAWNAGGGGGGNGGLVFPALD</sequence>
<dbReference type="EMBL" id="NCSJ02000254">
    <property type="protein sequence ID" value="RFU26569.1"/>
    <property type="molecule type" value="Genomic_DNA"/>
</dbReference>
<accession>A0A3E2GZL7</accession>
<evidence type="ECO:0000256" key="1">
    <source>
        <dbReference type="SAM" id="MobiDB-lite"/>
    </source>
</evidence>
<dbReference type="InterPro" id="IPR038883">
    <property type="entry name" value="AN11006-like"/>
</dbReference>
<keyword evidence="3" id="KW-1185">Reference proteome</keyword>
<evidence type="ECO:0008006" key="4">
    <source>
        <dbReference type="Google" id="ProtNLM"/>
    </source>
</evidence>
<feature type="non-terminal residue" evidence="2">
    <location>
        <position position="1"/>
    </location>
</feature>
<dbReference type="OrthoDB" id="2951834at2759"/>
<dbReference type="Proteomes" id="UP000258309">
    <property type="component" value="Unassembled WGS sequence"/>
</dbReference>
<dbReference type="AlphaFoldDB" id="A0A3E2GZL7"/>
<organism evidence="2 3">
    <name type="scientific">Scytalidium lignicola</name>
    <name type="common">Hyphomycete</name>
    <dbReference type="NCBI Taxonomy" id="5539"/>
    <lineage>
        <taxon>Eukaryota</taxon>
        <taxon>Fungi</taxon>
        <taxon>Dikarya</taxon>
        <taxon>Ascomycota</taxon>
        <taxon>Pezizomycotina</taxon>
        <taxon>Leotiomycetes</taxon>
        <taxon>Leotiomycetes incertae sedis</taxon>
        <taxon>Scytalidium</taxon>
    </lineage>
</organism>
<evidence type="ECO:0000313" key="2">
    <source>
        <dbReference type="EMBL" id="RFU26569.1"/>
    </source>
</evidence>
<gene>
    <name evidence="2" type="ORF">B7463_g9758</name>
</gene>
<feature type="non-terminal residue" evidence="2">
    <location>
        <position position="302"/>
    </location>
</feature>
<feature type="compositionally biased region" description="Acidic residues" evidence="1">
    <location>
        <begin position="27"/>
        <end position="39"/>
    </location>
</feature>
<dbReference type="PANTHER" id="PTHR42085:SF2">
    <property type="entry name" value="F-BOX DOMAIN-CONTAINING PROTEIN"/>
    <property type="match status" value="1"/>
</dbReference>
<reference evidence="2 3" key="1">
    <citation type="submission" date="2018-05" db="EMBL/GenBank/DDBJ databases">
        <title>Draft genome sequence of Scytalidium lignicola DSM 105466, a ubiquitous saprotrophic fungus.</title>
        <authorList>
            <person name="Buettner E."/>
            <person name="Gebauer A.M."/>
            <person name="Hofrichter M."/>
            <person name="Liers C."/>
            <person name="Kellner H."/>
        </authorList>
    </citation>
    <scope>NUCLEOTIDE SEQUENCE [LARGE SCALE GENOMIC DNA]</scope>
    <source>
        <strain evidence="2 3">DSM 105466</strain>
    </source>
</reference>